<comment type="cofactor">
    <cofactor evidence="1 7">
        <name>pyridoxal 5'-phosphate</name>
        <dbReference type="ChEBI" id="CHEBI:597326"/>
    </cofactor>
</comment>
<dbReference type="Proteomes" id="UP001221519">
    <property type="component" value="Chromosome"/>
</dbReference>
<dbReference type="GO" id="GO:0031071">
    <property type="term" value="F:cysteine desulfurase activity"/>
    <property type="evidence" value="ECO:0007669"/>
    <property type="project" value="UniProtKB-ARBA"/>
</dbReference>
<evidence type="ECO:0000256" key="3">
    <source>
        <dbReference type="ARBA" id="ARBA00022723"/>
    </source>
</evidence>
<evidence type="ECO:0000313" key="11">
    <source>
        <dbReference type="Proteomes" id="UP001220962"/>
    </source>
</evidence>
<evidence type="ECO:0000256" key="6">
    <source>
        <dbReference type="ARBA" id="ARBA00023014"/>
    </source>
</evidence>
<evidence type="ECO:0000313" key="12">
    <source>
        <dbReference type="Proteomes" id="UP001221519"/>
    </source>
</evidence>
<sequence length="383" mass="42353">MQYFDYAASAPPYEDVIRTVSEVMKLHYGNASSIHAYGENAGRLLNKSRFVCAETLNVKPDEIIFTSGATESNNLAIKGAALRYQSRGRHIITTRTEHASVYESIRFLSEIGYDITYVPVDALGRVKTEDVLNAISKETILVSLMHVNNETGAVHPVVEIGRALKQNHPKIVFHVDGVQAYGKIPVQLAETGIDLYSISGHKIRGPKGVGLLYIRSGLELTSLMSGGSQEQGMRAGTENIPLIVGMSKAIRLAGERQSELKAQLERLQLLLLEEIRQHPEWVLNSSEEGAPHIVHFSYPGKKAEVMLHMLEQLNVIVSTQSACSSKQAIPSRVLLGMGKSEEIADSGIRISLGDEHTEQDILQLIQAMRQMKERLASFEGWNR</sequence>
<dbReference type="InterPro" id="IPR015421">
    <property type="entry name" value="PyrdxlP-dep_Trfase_major"/>
</dbReference>
<dbReference type="Gene3D" id="1.10.260.50">
    <property type="match status" value="1"/>
</dbReference>
<name>A0AAX3MYN8_9BACL</name>
<dbReference type="PANTHER" id="PTHR11601:SF50">
    <property type="entry name" value="CYSTEINE DESULFURASE ISCS 2-RELATED"/>
    <property type="match status" value="1"/>
</dbReference>
<dbReference type="EMBL" id="CP118108">
    <property type="protein sequence ID" value="WDI01270.1"/>
    <property type="molecule type" value="Genomic_DNA"/>
</dbReference>
<dbReference type="Pfam" id="PF00266">
    <property type="entry name" value="Aminotran_5"/>
    <property type="match status" value="1"/>
</dbReference>
<keyword evidence="6" id="KW-0411">Iron-sulfur</keyword>
<dbReference type="Gene3D" id="3.90.1150.10">
    <property type="entry name" value="Aspartate Aminotransferase, domain 1"/>
    <property type="match status" value="1"/>
</dbReference>
<dbReference type="InterPro" id="IPR016454">
    <property type="entry name" value="Cysteine_dSase"/>
</dbReference>
<dbReference type="SUPFAM" id="SSF53383">
    <property type="entry name" value="PLP-dependent transferases"/>
    <property type="match status" value="1"/>
</dbReference>
<dbReference type="EMBL" id="CP118101">
    <property type="protein sequence ID" value="WDH81555.1"/>
    <property type="molecule type" value="Genomic_DNA"/>
</dbReference>
<accession>A0AAX3MYN8</accession>
<dbReference type="InterPro" id="IPR020578">
    <property type="entry name" value="Aminotrans_V_PyrdxlP_BS"/>
</dbReference>
<keyword evidence="12" id="KW-1185">Reference proteome</keyword>
<gene>
    <name evidence="9" type="ORF">PUW23_18805</name>
    <name evidence="10" type="ORF">PUW25_18640</name>
</gene>
<protein>
    <submittedName>
        <fullName evidence="9">Cysteine desulfurase family protein</fullName>
    </submittedName>
</protein>
<dbReference type="InterPro" id="IPR015424">
    <property type="entry name" value="PyrdxlP-dep_Trfase"/>
</dbReference>
<comment type="similarity">
    <text evidence="2">Belongs to the class-V pyridoxal-phosphate-dependent aminotransferase family. NifS/IscS subfamily.</text>
</comment>
<evidence type="ECO:0000313" key="10">
    <source>
        <dbReference type="EMBL" id="WDI01270.1"/>
    </source>
</evidence>
<proteinExistence type="inferred from homology"/>
<dbReference type="InterPro" id="IPR000192">
    <property type="entry name" value="Aminotrans_V_dom"/>
</dbReference>
<dbReference type="PROSITE" id="PS00595">
    <property type="entry name" value="AA_TRANSFER_CLASS_5"/>
    <property type="match status" value="1"/>
</dbReference>
<dbReference type="GO" id="GO:0046872">
    <property type="term" value="F:metal ion binding"/>
    <property type="evidence" value="ECO:0007669"/>
    <property type="project" value="UniProtKB-KW"/>
</dbReference>
<dbReference type="PIRSF" id="PIRSF005572">
    <property type="entry name" value="NifS"/>
    <property type="match status" value="1"/>
</dbReference>
<organism evidence="9 11">
    <name type="scientific">Paenibacillus urinalis</name>
    <dbReference type="NCBI Taxonomy" id="521520"/>
    <lineage>
        <taxon>Bacteria</taxon>
        <taxon>Bacillati</taxon>
        <taxon>Bacillota</taxon>
        <taxon>Bacilli</taxon>
        <taxon>Bacillales</taxon>
        <taxon>Paenibacillaceae</taxon>
        <taxon>Paenibacillus</taxon>
    </lineage>
</organism>
<dbReference type="InterPro" id="IPR015422">
    <property type="entry name" value="PyrdxlP-dep_Trfase_small"/>
</dbReference>
<evidence type="ECO:0000256" key="4">
    <source>
        <dbReference type="ARBA" id="ARBA00022898"/>
    </source>
</evidence>
<dbReference type="RefSeq" id="WP_047910840.1">
    <property type="nucleotide sequence ID" value="NZ_CP118101.1"/>
</dbReference>
<keyword evidence="3" id="KW-0479">Metal-binding</keyword>
<keyword evidence="4" id="KW-0663">Pyridoxal phosphate</keyword>
<evidence type="ECO:0000313" key="9">
    <source>
        <dbReference type="EMBL" id="WDH81555.1"/>
    </source>
</evidence>
<dbReference type="Proteomes" id="UP001220962">
    <property type="component" value="Chromosome"/>
</dbReference>
<dbReference type="FunFam" id="3.40.640.10:FF:000084">
    <property type="entry name" value="IscS-like cysteine desulfurase"/>
    <property type="match status" value="1"/>
</dbReference>
<evidence type="ECO:0000256" key="1">
    <source>
        <dbReference type="ARBA" id="ARBA00001933"/>
    </source>
</evidence>
<feature type="domain" description="Aminotransferase class V" evidence="8">
    <location>
        <begin position="3"/>
        <end position="364"/>
    </location>
</feature>
<dbReference type="PANTHER" id="PTHR11601">
    <property type="entry name" value="CYSTEINE DESULFURYLASE FAMILY MEMBER"/>
    <property type="match status" value="1"/>
</dbReference>
<dbReference type="Gene3D" id="3.40.640.10">
    <property type="entry name" value="Type I PLP-dependent aspartate aminotransferase-like (Major domain)"/>
    <property type="match status" value="1"/>
</dbReference>
<evidence type="ECO:0000259" key="8">
    <source>
        <dbReference type="Pfam" id="PF00266"/>
    </source>
</evidence>
<keyword evidence="5" id="KW-0408">Iron</keyword>
<evidence type="ECO:0000256" key="5">
    <source>
        <dbReference type="ARBA" id="ARBA00023004"/>
    </source>
</evidence>
<dbReference type="GO" id="GO:0051536">
    <property type="term" value="F:iron-sulfur cluster binding"/>
    <property type="evidence" value="ECO:0007669"/>
    <property type="project" value="UniProtKB-KW"/>
</dbReference>
<dbReference type="AlphaFoldDB" id="A0AAX3MYN8"/>
<reference evidence="9 12" key="1">
    <citation type="submission" date="2023-02" db="EMBL/GenBank/DDBJ databases">
        <title>Pathogen: clinical or host-associated sample.</title>
        <authorList>
            <person name="Hergert J."/>
            <person name="Casey R."/>
            <person name="Wagner J."/>
            <person name="Young E.L."/>
            <person name="Oakeson K.F."/>
        </authorList>
    </citation>
    <scope>NUCLEOTIDE SEQUENCE</scope>
    <source>
        <strain evidence="10 12">2022CK-00829</strain>
        <strain evidence="9">2022CK-00830</strain>
    </source>
</reference>
<evidence type="ECO:0000256" key="7">
    <source>
        <dbReference type="RuleBase" id="RU004504"/>
    </source>
</evidence>
<evidence type="ECO:0000256" key="2">
    <source>
        <dbReference type="ARBA" id="ARBA00006490"/>
    </source>
</evidence>